<gene>
    <name evidence="1" type="ORF">SCF082_LOCUS22739</name>
</gene>
<organism evidence="1 2">
    <name type="scientific">Durusdinium trenchii</name>
    <dbReference type="NCBI Taxonomy" id="1381693"/>
    <lineage>
        <taxon>Eukaryota</taxon>
        <taxon>Sar</taxon>
        <taxon>Alveolata</taxon>
        <taxon>Dinophyceae</taxon>
        <taxon>Suessiales</taxon>
        <taxon>Symbiodiniaceae</taxon>
        <taxon>Durusdinium</taxon>
    </lineage>
</organism>
<protein>
    <submittedName>
        <fullName evidence="1">Uncharacterized protein</fullName>
    </submittedName>
</protein>
<name>A0ABP0LJ26_9DINO</name>
<accession>A0ABP0LJ26</accession>
<evidence type="ECO:0000313" key="2">
    <source>
        <dbReference type="Proteomes" id="UP001642464"/>
    </source>
</evidence>
<evidence type="ECO:0000313" key="1">
    <source>
        <dbReference type="EMBL" id="CAK9038717.1"/>
    </source>
</evidence>
<sequence>MIKLEALRWSEEHCLFQQQQAYIHLQYVVRTNLEPDRSLLSWLGKAPSKAYSSSGSARDLELPGGMTVEYRQQQAMGHLLEVKGKGKTANRELLSWLGKSPPPLPD</sequence>
<reference evidence="1 2" key="1">
    <citation type="submission" date="2024-02" db="EMBL/GenBank/DDBJ databases">
        <authorList>
            <person name="Chen Y."/>
            <person name="Shah S."/>
            <person name="Dougan E. K."/>
            <person name="Thang M."/>
            <person name="Chan C."/>
        </authorList>
    </citation>
    <scope>NUCLEOTIDE SEQUENCE [LARGE SCALE GENOMIC DNA]</scope>
</reference>
<dbReference type="EMBL" id="CAXAMM010016371">
    <property type="protein sequence ID" value="CAK9038717.1"/>
    <property type="molecule type" value="Genomic_DNA"/>
</dbReference>
<keyword evidence="2" id="KW-1185">Reference proteome</keyword>
<dbReference type="Proteomes" id="UP001642464">
    <property type="component" value="Unassembled WGS sequence"/>
</dbReference>
<feature type="non-terminal residue" evidence="1">
    <location>
        <position position="106"/>
    </location>
</feature>
<proteinExistence type="predicted"/>
<comment type="caution">
    <text evidence="1">The sequence shown here is derived from an EMBL/GenBank/DDBJ whole genome shotgun (WGS) entry which is preliminary data.</text>
</comment>